<comment type="caution">
    <text evidence="4">The sequence shown here is derived from an EMBL/GenBank/DDBJ whole genome shotgun (WGS) entry which is preliminary data.</text>
</comment>
<evidence type="ECO:0000256" key="1">
    <source>
        <dbReference type="ARBA" id="ARBA00023125"/>
    </source>
</evidence>
<feature type="domain" description="RFX-type winged-helix" evidence="3">
    <location>
        <begin position="322"/>
        <end position="397"/>
    </location>
</feature>
<dbReference type="GO" id="GO:0000981">
    <property type="term" value="F:DNA-binding transcription factor activity, RNA polymerase II-specific"/>
    <property type="evidence" value="ECO:0007669"/>
    <property type="project" value="TreeGrafter"/>
</dbReference>
<dbReference type="InterPro" id="IPR036388">
    <property type="entry name" value="WH-like_DNA-bd_sf"/>
</dbReference>
<name>A0A9Q3FM84_9BASI</name>
<dbReference type="InterPro" id="IPR039779">
    <property type="entry name" value="RFX-like"/>
</dbReference>
<evidence type="ECO:0000313" key="4">
    <source>
        <dbReference type="EMBL" id="MBW0539916.1"/>
    </source>
</evidence>
<dbReference type="FunFam" id="1.10.10.10:FF:000879">
    <property type="entry name" value="Predicted protein"/>
    <property type="match status" value="1"/>
</dbReference>
<feature type="compositionally biased region" description="Polar residues" evidence="2">
    <location>
        <begin position="161"/>
        <end position="181"/>
    </location>
</feature>
<feature type="compositionally biased region" description="Polar residues" evidence="2">
    <location>
        <begin position="111"/>
        <end position="123"/>
    </location>
</feature>
<evidence type="ECO:0000313" key="5">
    <source>
        <dbReference type="Proteomes" id="UP000765509"/>
    </source>
</evidence>
<dbReference type="PANTHER" id="PTHR12619">
    <property type="entry name" value="RFX TRANSCRIPTION FACTOR FAMILY"/>
    <property type="match status" value="1"/>
</dbReference>
<feature type="region of interest" description="Disordered" evidence="2">
    <location>
        <begin position="408"/>
        <end position="496"/>
    </location>
</feature>
<evidence type="ECO:0000259" key="3">
    <source>
        <dbReference type="PROSITE" id="PS51526"/>
    </source>
</evidence>
<keyword evidence="1" id="KW-0238">DNA-binding</keyword>
<keyword evidence="5" id="KW-1185">Reference proteome</keyword>
<feature type="region of interest" description="Disordered" evidence="2">
    <location>
        <begin position="197"/>
        <end position="219"/>
    </location>
</feature>
<feature type="compositionally biased region" description="Low complexity" evidence="2">
    <location>
        <begin position="203"/>
        <end position="219"/>
    </location>
</feature>
<accession>A0A9Q3FM84</accession>
<feature type="region of interest" description="Disordered" evidence="2">
    <location>
        <begin position="84"/>
        <end position="184"/>
    </location>
</feature>
<dbReference type="InterPro" id="IPR003150">
    <property type="entry name" value="DNA-bd_RFX"/>
</dbReference>
<dbReference type="PROSITE" id="PS51526">
    <property type="entry name" value="RFX_DBD"/>
    <property type="match status" value="1"/>
</dbReference>
<dbReference type="Proteomes" id="UP000765509">
    <property type="component" value="Unassembled WGS sequence"/>
</dbReference>
<protein>
    <recommendedName>
        <fullName evidence="3">RFX-type winged-helix domain-containing protein</fullName>
    </recommendedName>
</protein>
<feature type="compositionally biased region" description="Low complexity" evidence="2">
    <location>
        <begin position="471"/>
        <end position="480"/>
    </location>
</feature>
<organism evidence="4 5">
    <name type="scientific">Austropuccinia psidii MF-1</name>
    <dbReference type="NCBI Taxonomy" id="1389203"/>
    <lineage>
        <taxon>Eukaryota</taxon>
        <taxon>Fungi</taxon>
        <taxon>Dikarya</taxon>
        <taxon>Basidiomycota</taxon>
        <taxon>Pucciniomycotina</taxon>
        <taxon>Pucciniomycetes</taxon>
        <taxon>Pucciniales</taxon>
        <taxon>Sphaerophragmiaceae</taxon>
        <taxon>Austropuccinia</taxon>
    </lineage>
</organism>
<proteinExistence type="predicted"/>
<dbReference type="Pfam" id="PF02257">
    <property type="entry name" value="RFX_DNA_binding"/>
    <property type="match status" value="1"/>
</dbReference>
<dbReference type="SUPFAM" id="SSF46785">
    <property type="entry name" value="Winged helix' DNA-binding domain"/>
    <property type="match status" value="1"/>
</dbReference>
<sequence length="543" mass="58522">MISQSSSHQFDHSLSQQPPHSHHRHVSNASSIGSIDSGLGSFDYTHYHHPNPSIHNTFTLPASFGDNLSASAAFGGVPVSADAFHQYPPHHHRSSSTSSSPPFTEPTSISGGNSPEGFSNASNVPGGRKPSQAQMMRRARTHASPYTIRNNSLSWDGVDQSGASSSGQLRSHSVTSEATSTTEDELVELLRTHSRESSLSDWNMASASQPQSSAPNPYQNGLGPAGAFMDPYAAVANVHGHAGAFGPTMVSLGNGASNSIDGLVHTGIVGAPGMVNNSIVGGMGNQMGRMTLDCTETYEALAHHIRTAVTTSAADRARQAFVQAWLNSSYISYTDGNVSRQGLYGSYLRICQEYDIKPINSASFGKAVRQSYPNIKTRRLGVRGNSKYHYCGIRPATAKEAEILMALSRSEQPEPRSGRSQSLVDDEIDSETSPTRRVSAQPGLIDDNQHAFLSLNGDTSQPQTPKTARPSMSSLAMSSSQNGLSDHNPQGGEYPLPFPNLDEALNQAFAQDLDHQVARAFWKIYVEHSHCLLEYVKNNRFDQ</sequence>
<dbReference type="GO" id="GO:0000978">
    <property type="term" value="F:RNA polymerase II cis-regulatory region sequence-specific DNA binding"/>
    <property type="evidence" value="ECO:0007669"/>
    <property type="project" value="TreeGrafter"/>
</dbReference>
<dbReference type="InterPro" id="IPR036390">
    <property type="entry name" value="WH_DNA-bd_sf"/>
</dbReference>
<feature type="compositionally biased region" description="Low complexity" evidence="2">
    <location>
        <begin position="95"/>
        <end position="110"/>
    </location>
</feature>
<gene>
    <name evidence="4" type="ORF">O181_079631</name>
</gene>
<dbReference type="Gene3D" id="1.10.10.10">
    <property type="entry name" value="Winged helix-like DNA-binding domain superfamily/Winged helix DNA-binding domain"/>
    <property type="match status" value="1"/>
</dbReference>
<feature type="compositionally biased region" description="Polar residues" evidence="2">
    <location>
        <begin position="456"/>
        <end position="466"/>
    </location>
</feature>
<dbReference type="AlphaFoldDB" id="A0A9Q3FM84"/>
<feature type="region of interest" description="Disordered" evidence="2">
    <location>
        <begin position="1"/>
        <end position="32"/>
    </location>
</feature>
<feature type="non-terminal residue" evidence="4">
    <location>
        <position position="543"/>
    </location>
</feature>
<dbReference type="PANTHER" id="PTHR12619:SF5">
    <property type="entry name" value="TRANSCRIPTION FACTOR RFX4"/>
    <property type="match status" value="1"/>
</dbReference>
<evidence type="ECO:0000256" key="2">
    <source>
        <dbReference type="SAM" id="MobiDB-lite"/>
    </source>
</evidence>
<dbReference type="OrthoDB" id="2500596at2759"/>
<dbReference type="EMBL" id="AVOT02044552">
    <property type="protein sequence ID" value="MBW0539916.1"/>
    <property type="molecule type" value="Genomic_DNA"/>
</dbReference>
<reference evidence="4" key="1">
    <citation type="submission" date="2021-03" db="EMBL/GenBank/DDBJ databases">
        <title>Draft genome sequence of rust myrtle Austropuccinia psidii MF-1, a brazilian biotype.</title>
        <authorList>
            <person name="Quecine M.C."/>
            <person name="Pachon D.M.R."/>
            <person name="Bonatelli M.L."/>
            <person name="Correr F.H."/>
            <person name="Franceschini L.M."/>
            <person name="Leite T.F."/>
            <person name="Margarido G.R.A."/>
            <person name="Almeida C.A."/>
            <person name="Ferrarezi J.A."/>
            <person name="Labate C.A."/>
        </authorList>
    </citation>
    <scope>NUCLEOTIDE SEQUENCE</scope>
    <source>
        <strain evidence="4">MF-1</strain>
    </source>
</reference>